<keyword evidence="5" id="KW-0687">Ribonucleoprotein</keyword>
<accession>A0A6A6U0F5</accession>
<evidence type="ECO:0000256" key="6">
    <source>
        <dbReference type="SAM" id="MobiDB-lite"/>
    </source>
</evidence>
<evidence type="ECO:0000313" key="14">
    <source>
        <dbReference type="Proteomes" id="UP000799302"/>
    </source>
</evidence>
<evidence type="ECO:0000256" key="3">
    <source>
        <dbReference type="ARBA" id="ARBA00022884"/>
    </source>
</evidence>
<feature type="domain" description="Nrap protein" evidence="12">
    <location>
        <begin position="1000"/>
        <end position="1128"/>
    </location>
</feature>
<feature type="compositionally biased region" description="Basic residues" evidence="6">
    <location>
        <begin position="1"/>
        <end position="11"/>
    </location>
</feature>
<evidence type="ECO:0000259" key="9">
    <source>
        <dbReference type="Pfam" id="PF17404"/>
    </source>
</evidence>
<feature type="domain" description="Nrap protein" evidence="7">
    <location>
        <begin position="179"/>
        <end position="321"/>
    </location>
</feature>
<dbReference type="PANTHER" id="PTHR17972:SF0">
    <property type="entry name" value="NUCLEOLAR PROTEIN 6"/>
    <property type="match status" value="1"/>
</dbReference>
<dbReference type="PANTHER" id="PTHR17972">
    <property type="entry name" value="NUCLEOLAR RNA-ASSOCIATED PROTEIN"/>
    <property type="match status" value="1"/>
</dbReference>
<evidence type="ECO:0000256" key="4">
    <source>
        <dbReference type="ARBA" id="ARBA00023242"/>
    </source>
</evidence>
<evidence type="ECO:0000259" key="8">
    <source>
        <dbReference type="Pfam" id="PF17403"/>
    </source>
</evidence>
<feature type="domain" description="Nrap protein" evidence="8">
    <location>
        <begin position="326"/>
        <end position="468"/>
    </location>
</feature>
<evidence type="ECO:0000259" key="11">
    <source>
        <dbReference type="Pfam" id="PF17406"/>
    </source>
</evidence>
<dbReference type="GO" id="GO:0034456">
    <property type="term" value="C:UTP-C complex"/>
    <property type="evidence" value="ECO:0007669"/>
    <property type="project" value="TreeGrafter"/>
</dbReference>
<evidence type="ECO:0000259" key="7">
    <source>
        <dbReference type="Pfam" id="PF03813"/>
    </source>
</evidence>
<evidence type="ECO:0000256" key="2">
    <source>
        <dbReference type="ARBA" id="ARBA00006674"/>
    </source>
</evidence>
<dbReference type="OrthoDB" id="10251401at2759"/>
<dbReference type="Gene3D" id="3.30.70.3030">
    <property type="match status" value="1"/>
</dbReference>
<dbReference type="InterPro" id="IPR035369">
    <property type="entry name" value="Nrap_D4"/>
</dbReference>
<evidence type="ECO:0000256" key="1">
    <source>
        <dbReference type="ARBA" id="ARBA00004604"/>
    </source>
</evidence>
<dbReference type="Pfam" id="PF17405">
    <property type="entry name" value="Nrap_D4"/>
    <property type="match status" value="1"/>
</dbReference>
<dbReference type="Proteomes" id="UP000799302">
    <property type="component" value="Unassembled WGS sequence"/>
</dbReference>
<keyword evidence="4 5" id="KW-0539">Nucleus</keyword>
<reference evidence="13" key="1">
    <citation type="journal article" date="2020" name="Stud. Mycol.">
        <title>101 Dothideomycetes genomes: a test case for predicting lifestyles and emergence of pathogens.</title>
        <authorList>
            <person name="Haridas S."/>
            <person name="Albert R."/>
            <person name="Binder M."/>
            <person name="Bloem J."/>
            <person name="Labutti K."/>
            <person name="Salamov A."/>
            <person name="Andreopoulos B."/>
            <person name="Baker S."/>
            <person name="Barry K."/>
            <person name="Bills G."/>
            <person name="Bluhm B."/>
            <person name="Cannon C."/>
            <person name="Castanera R."/>
            <person name="Culley D."/>
            <person name="Daum C."/>
            <person name="Ezra D."/>
            <person name="Gonzalez J."/>
            <person name="Henrissat B."/>
            <person name="Kuo A."/>
            <person name="Liang C."/>
            <person name="Lipzen A."/>
            <person name="Lutzoni F."/>
            <person name="Magnuson J."/>
            <person name="Mondo S."/>
            <person name="Nolan M."/>
            <person name="Ohm R."/>
            <person name="Pangilinan J."/>
            <person name="Park H.-J."/>
            <person name="Ramirez L."/>
            <person name="Alfaro M."/>
            <person name="Sun H."/>
            <person name="Tritt A."/>
            <person name="Yoshinaga Y."/>
            <person name="Zwiers L.-H."/>
            <person name="Turgeon B."/>
            <person name="Goodwin S."/>
            <person name="Spatafora J."/>
            <person name="Crous P."/>
            <person name="Grigoriev I."/>
        </authorList>
    </citation>
    <scope>NUCLEOTIDE SEQUENCE</scope>
    <source>
        <strain evidence="13">CBS 115976</strain>
    </source>
</reference>
<dbReference type="InterPro" id="IPR035367">
    <property type="entry name" value="Nrap_D2"/>
</dbReference>
<dbReference type="AlphaFoldDB" id="A0A6A6U0F5"/>
<organism evidence="13 14">
    <name type="scientific">Microthyrium microscopicum</name>
    <dbReference type="NCBI Taxonomy" id="703497"/>
    <lineage>
        <taxon>Eukaryota</taxon>
        <taxon>Fungi</taxon>
        <taxon>Dikarya</taxon>
        <taxon>Ascomycota</taxon>
        <taxon>Pezizomycotina</taxon>
        <taxon>Dothideomycetes</taxon>
        <taxon>Dothideomycetes incertae sedis</taxon>
        <taxon>Microthyriales</taxon>
        <taxon>Microthyriaceae</taxon>
        <taxon>Microthyrium</taxon>
    </lineage>
</organism>
<dbReference type="Pfam" id="PF03813">
    <property type="entry name" value="Nrap"/>
    <property type="match status" value="1"/>
</dbReference>
<feature type="domain" description="Nrap protein" evidence="9">
    <location>
        <begin position="474"/>
        <end position="624"/>
    </location>
</feature>
<dbReference type="InterPro" id="IPR005554">
    <property type="entry name" value="NOL6/Upt22"/>
</dbReference>
<dbReference type="GO" id="GO:0032040">
    <property type="term" value="C:small-subunit processome"/>
    <property type="evidence" value="ECO:0007669"/>
    <property type="project" value="TreeGrafter"/>
</dbReference>
<keyword evidence="5" id="KW-0698">rRNA processing</keyword>
<comment type="similarity">
    <text evidence="2 5">Belongs to the NRAP family.</text>
</comment>
<dbReference type="InterPro" id="IPR035371">
    <property type="entry name" value="Nrap_D6"/>
</dbReference>
<keyword evidence="5" id="KW-0690">Ribosome biogenesis</keyword>
<feature type="domain" description="Nrap protein" evidence="11">
    <location>
        <begin position="839"/>
        <end position="996"/>
    </location>
</feature>
<dbReference type="InterPro" id="IPR035082">
    <property type="entry name" value="Nrap_D1"/>
</dbReference>
<feature type="domain" description="Nrap protein" evidence="10">
    <location>
        <begin position="643"/>
        <end position="836"/>
    </location>
</feature>
<evidence type="ECO:0000313" key="13">
    <source>
        <dbReference type="EMBL" id="KAF2664907.1"/>
    </source>
</evidence>
<dbReference type="Pfam" id="PF17406">
    <property type="entry name" value="Nrap_D5"/>
    <property type="match status" value="1"/>
</dbReference>
<proteinExistence type="inferred from homology"/>
<dbReference type="Pfam" id="PF17404">
    <property type="entry name" value="Nrap_D3"/>
    <property type="match status" value="1"/>
</dbReference>
<dbReference type="GO" id="GO:0032545">
    <property type="term" value="C:CURI complex"/>
    <property type="evidence" value="ECO:0007669"/>
    <property type="project" value="TreeGrafter"/>
</dbReference>
<feature type="compositionally biased region" description="Basic and acidic residues" evidence="6">
    <location>
        <begin position="33"/>
        <end position="42"/>
    </location>
</feature>
<comment type="subcellular location">
    <subcellularLocation>
        <location evidence="1 5">Nucleus</location>
        <location evidence="1 5">Nucleolus</location>
    </subcellularLocation>
</comment>
<sequence>MATSTIKKRSRDKSGDMEQDDDSFEGFSGSDNEPPKNHERPVAKKPKRAHPVQVSAESLTGGAYVGEIYKSNLFKLQVDELICSVKPKYARIEDSVNKLLQTLKRVIEDIPAREPISASISAAEKQMLKDDKVAIPFPEPRPKVDSSYTLSYQKPAHINVAGSYPVQTITQSDSPMKLDLVITMPDAIFQEKDYLNNRYFARRAYYLACIAAGIKNSEKAAFKVTFDLLHGCQSLPVLVLEPIVQEKGSVHKHLKNFQVVVIPTISRDLFPTGKLLPSKSCVRAKDPKSSTSEKSSPFYNATVLHDSLVTSYLKLQFETTKECDQYRDACMLGRVWLRQRGLESRLEGGGFGNFEWATLIALLLNGGGPKGMPKFSQGYSSYQLFKAMLQYIATKNLIQSPQVVGLEDSSAVSKIPGIPLFFDGVRGHNVLFKMTEWSYRLLQHEAKVTISSLGDVNLDQFNAAFIAKTNHALCQYDAILEVPISPIPQNKSETHLKSDQLREFSQDIYTVLKTALTSRVDLITIHTPSAEAWDVERPFKARKTNRNVTTGFLFNPENIDRTVDHGPSAETEREAEQFRKFWGEKAELRRFKDGSIRESLVWKEQSDFTVFRQIISYAVKRHFDDNLEQGLVFTENIAEKLVAEATNSMDSATALFQQCFQAFQGLVNDVNKELEDLSLRVSQVLPADAQLSQSSVEIPMARGPASKTQPANCIIEFESSGRWPDDLEAIQKTKIAFLVKLAESLEASKDGITCRVGIENENHALLNQGFLDVIYPSGAAFRLRIHHDRDATLLERDLKDKTLEPKKKAETAAALAAYKQQYLHSPIHCQAIQGVATRFPSFSKTVRLVKQWFSAQLLSPHFADAMIEMFVASTYTNPYPWRAPTSPTTGLLRTLLFLARWEWHADPWIVNLGADPLKESDIVAIKTRFQAWRSIDPALNRVVMFVASNVDTDGTTWTDYGNPPKVIAARMTALAKSAAEYIKAQGTKLDLQTLFATNTSDYDFVIHINRRKLSERANRANGQGFKNIELQAELDTQIIGYDPCQLFVDELTRLYSNAMVLFSNSARKDIIAGLWNPQTKRSWKVQLYYSSIQLAKGKGPHGDDEITVNKDAILNEIARLGGDLILRIDTK</sequence>
<keyword evidence="3 5" id="KW-0694">RNA-binding</keyword>
<feature type="region of interest" description="Disordered" evidence="6">
    <location>
        <begin position="1"/>
        <end position="56"/>
    </location>
</feature>
<evidence type="ECO:0000259" key="12">
    <source>
        <dbReference type="Pfam" id="PF17407"/>
    </source>
</evidence>
<evidence type="ECO:0000256" key="5">
    <source>
        <dbReference type="RuleBase" id="RU364032"/>
    </source>
</evidence>
<dbReference type="GO" id="GO:0003723">
    <property type="term" value="F:RNA binding"/>
    <property type="evidence" value="ECO:0007669"/>
    <property type="project" value="UniProtKB-KW"/>
</dbReference>
<name>A0A6A6U0F5_9PEZI</name>
<dbReference type="EMBL" id="MU004241">
    <property type="protein sequence ID" value="KAF2664907.1"/>
    <property type="molecule type" value="Genomic_DNA"/>
</dbReference>
<dbReference type="InterPro" id="IPR035370">
    <property type="entry name" value="Nrap_D5"/>
</dbReference>
<protein>
    <recommendedName>
        <fullName evidence="5">U3 small nucleolar RNA-associated protein 22</fullName>
    </recommendedName>
</protein>
<dbReference type="InterPro" id="IPR035368">
    <property type="entry name" value="Nrap_D3"/>
</dbReference>
<dbReference type="GO" id="GO:0006364">
    <property type="term" value="P:rRNA processing"/>
    <property type="evidence" value="ECO:0007669"/>
    <property type="project" value="UniProtKB-KW"/>
</dbReference>
<keyword evidence="14" id="KW-1185">Reference proteome</keyword>
<evidence type="ECO:0000259" key="10">
    <source>
        <dbReference type="Pfam" id="PF17405"/>
    </source>
</evidence>
<gene>
    <name evidence="13" type="ORF">BT63DRAFT_434471</name>
</gene>
<dbReference type="Pfam" id="PF17407">
    <property type="entry name" value="Nrap_D6"/>
    <property type="match status" value="1"/>
</dbReference>
<dbReference type="Pfam" id="PF17403">
    <property type="entry name" value="Nrap_D2"/>
    <property type="match status" value="1"/>
</dbReference>
<dbReference type="Gene3D" id="1.10.1410.10">
    <property type="match status" value="1"/>
</dbReference>
<dbReference type="GO" id="GO:0006409">
    <property type="term" value="P:tRNA export from nucleus"/>
    <property type="evidence" value="ECO:0007669"/>
    <property type="project" value="TreeGrafter"/>
</dbReference>